<dbReference type="RefSeq" id="WP_379789296.1">
    <property type="nucleotide sequence ID" value="NZ_JBHSHL010000059.1"/>
</dbReference>
<comment type="caution">
    <text evidence="2">The sequence shown here is derived from an EMBL/GenBank/DDBJ whole genome shotgun (WGS) entry which is preliminary data.</text>
</comment>
<evidence type="ECO:0000313" key="3">
    <source>
        <dbReference type="Proteomes" id="UP001595916"/>
    </source>
</evidence>
<organism evidence="2 3">
    <name type="scientific">Filifactor villosus</name>
    <dbReference type="NCBI Taxonomy" id="29374"/>
    <lineage>
        <taxon>Bacteria</taxon>
        <taxon>Bacillati</taxon>
        <taxon>Bacillota</taxon>
        <taxon>Clostridia</taxon>
        <taxon>Peptostreptococcales</taxon>
        <taxon>Filifactoraceae</taxon>
        <taxon>Filifactor</taxon>
    </lineage>
</organism>
<dbReference type="CDD" id="cd02253">
    <property type="entry name" value="DmpA"/>
    <property type="match status" value="1"/>
</dbReference>
<evidence type="ECO:0000313" key="2">
    <source>
        <dbReference type="EMBL" id="MFC4805675.1"/>
    </source>
</evidence>
<accession>A0ABV9QMY5</accession>
<dbReference type="SUPFAM" id="SSF56266">
    <property type="entry name" value="DmpA/ArgJ-like"/>
    <property type="match status" value="1"/>
</dbReference>
<protein>
    <submittedName>
        <fullName evidence="2">P1 family peptidase</fullName>
    </submittedName>
</protein>
<dbReference type="Proteomes" id="UP001595916">
    <property type="component" value="Unassembled WGS sequence"/>
</dbReference>
<dbReference type="EMBL" id="JBHSHL010000059">
    <property type="protein sequence ID" value="MFC4805675.1"/>
    <property type="molecule type" value="Genomic_DNA"/>
</dbReference>
<keyword evidence="3" id="KW-1185">Reference proteome</keyword>
<reference evidence="3" key="1">
    <citation type="journal article" date="2019" name="Int. J. Syst. Evol. Microbiol.">
        <title>The Global Catalogue of Microorganisms (GCM) 10K type strain sequencing project: providing services to taxonomists for standard genome sequencing and annotation.</title>
        <authorList>
            <consortium name="The Broad Institute Genomics Platform"/>
            <consortium name="The Broad Institute Genome Sequencing Center for Infectious Disease"/>
            <person name="Wu L."/>
            <person name="Ma J."/>
        </authorList>
    </citation>
    <scope>NUCLEOTIDE SEQUENCE [LARGE SCALE GENOMIC DNA]</scope>
    <source>
        <strain evidence="3">CCUG 46385</strain>
    </source>
</reference>
<name>A0ABV9QMY5_9FIRM</name>
<dbReference type="PANTHER" id="PTHR36512:SF3">
    <property type="entry name" value="BLR5678 PROTEIN"/>
    <property type="match status" value="1"/>
</dbReference>
<proteinExistence type="inferred from homology"/>
<comment type="similarity">
    <text evidence="1">Belongs to the peptidase S58 family.</text>
</comment>
<dbReference type="Pfam" id="PF03576">
    <property type="entry name" value="Peptidase_S58"/>
    <property type="match status" value="1"/>
</dbReference>
<gene>
    <name evidence="2" type="ORF">ACFO4R_11435</name>
</gene>
<dbReference type="InterPro" id="IPR016117">
    <property type="entry name" value="ArgJ-like_dom_sf"/>
</dbReference>
<dbReference type="InterPro" id="IPR005321">
    <property type="entry name" value="Peptidase_S58_DmpA"/>
</dbReference>
<dbReference type="Gene3D" id="3.60.70.12">
    <property type="entry name" value="L-amino peptidase D-ALA esterase/amidase"/>
    <property type="match status" value="1"/>
</dbReference>
<sequence>MGLPQHYRQGRFPTGERNLITDVKGVLVGHTTLDNKEVQTGVTAILPHRGDLFHEKLICASYVINGFGKSCGLVQLDELGTLESPIVLTNTLSVGTALCATTKYMLSKHEDIGGRAGTVNCVIGECNDGYLNDIRGMNVKEEDVLSAIEASSSSFEEGSVGAGRGMVCMGLKGGIGSSSRCILIDKHTYTMGVLVLNNFGEAGHLLIHGRKVGEETLEALERKKNAYREADKGSIMIILATDLPLMHNQLQRLAKRTVHGLARTGSYSGHGSGDIAIAFSTANRIIHENEESLQTITALSDSKLDPVFSAVVECTEEAILSSLFHAQTVTGHREHRIFALSEVYDWKSDKDRS</sequence>
<dbReference type="PANTHER" id="PTHR36512">
    <property type="entry name" value="D-AMINOPEPTIDASE"/>
    <property type="match status" value="1"/>
</dbReference>
<evidence type="ECO:0000256" key="1">
    <source>
        <dbReference type="ARBA" id="ARBA00007068"/>
    </source>
</evidence>